<dbReference type="EMBL" id="CAJNDS010002604">
    <property type="protein sequence ID" value="CAE7541889.1"/>
    <property type="molecule type" value="Genomic_DNA"/>
</dbReference>
<organism evidence="3 4">
    <name type="scientific">Symbiodinium natans</name>
    <dbReference type="NCBI Taxonomy" id="878477"/>
    <lineage>
        <taxon>Eukaryota</taxon>
        <taxon>Sar</taxon>
        <taxon>Alveolata</taxon>
        <taxon>Dinophyceae</taxon>
        <taxon>Suessiales</taxon>
        <taxon>Symbiodiniaceae</taxon>
        <taxon>Symbiodinium</taxon>
    </lineage>
</organism>
<feature type="chain" id="PRO_5032933249" description="Tyr recombinase domain-containing protein" evidence="2">
    <location>
        <begin position="22"/>
        <end position="1195"/>
    </location>
</feature>
<keyword evidence="4" id="KW-1185">Reference proteome</keyword>
<dbReference type="GO" id="GO:0003677">
    <property type="term" value="F:DNA binding"/>
    <property type="evidence" value="ECO:0007669"/>
    <property type="project" value="InterPro"/>
</dbReference>
<name>A0A812TTQ3_9DINO</name>
<dbReference type="Proteomes" id="UP000604046">
    <property type="component" value="Unassembled WGS sequence"/>
</dbReference>
<sequence>MALPNYGLAIFRLFSLLPTDGWLAGARRGGIFETFAGCGPATWLQRETGWLWDEQRCILQPCRPSVRCKLQCLLALRGRSWFGSAWAQAPDADLKVNSIASFNPERQAGIGYGPLQSGKSSSTSSLRIKPDRLVFEVAPQFDASRFLVDPLLKSGFADPRAFLKPETCWPKTKLARVQADRDDQLALYKKWDLVDSLYLLPASQSEHRYRCGLFAVYKDDRVDRQILNPISENSRSFSVSDATLSLAHSSLLCQMFLPETENLVMGSDDLKDFYHNFIVSDAHAARNHIHGVFPGPGYELLCIDDHAYLLRVPRKAVSKEPPPSRADQKIFARAGKQYASVNLRTSPKKAVRNAYKATILGGEIDGIRGDICAPRLKTVALCALTLELVLLGFTTTELLQSIIGSWIFVVMFRRPTMCLMSQVFHDIAQHARGEIFALSHDAKQELMLLILFAPCMTTDLRAKSKVQPFGFDPDEPITRGGTLLAMRAALIMHLCAAYGLISTSETPLAYVPSQRSDTFADYLRRALRWIADLSLTLQWKVLLQYRFKRVNHINVNEELSFRSLLKHLAKTEPNSRFEALLDSRVTIGCNSKGRSSSQKLNFYLSTVLPHILGAGLYPSLFHVGTDDNVADDPSRLKQLRERLEVQPFWLKQLLSGSKRILDLVKITDDILGPAGLWARLTVLQLYKREHASARVTLDFDSGLTSVVKNRRAGLFDSFQQWSEDQFQCTFSQLASSGLLLCTTLIAFGKYLFYEGYPKYVFSEALNAVVDRYRHFKASLASAWNILSRWEEEEPTERSMVMPEAMIRAAVTVSLMWGWPLFAATLLLGFHGLLRPGEFLYLTREELILPRDLLTATQLAFVRITDGKTRRFMRRQHARISDHKTAMFLDALFGHLPPGASLFNCSREVHRTRWNAVFSHLHVATSEADKGVTPKTLRGSGATWLYQRTEDVEKIQWRGRWQQRKTLEYYLQDVAGQLLLAKLTQSQRLQGSLFWLCERRQLRNMIGMELQCLKMGLRAYLLLLSTFVQSAKFGDHAKQLACALGILVSSRAKVTSHLWLAKDCEEAMPVACSFWGPPSPPGMELQCLKMGLRAYLLLLSTFVQSAKFGDHAKHLACALGILVSSRAKVTKGDRLTSYNLFNVQPSENSSDFREVAVFSASTKNFVFQSNLVWMNGNRSAMPPPHLFDCEPGEVGK</sequence>
<dbReference type="GO" id="GO:0006310">
    <property type="term" value="P:DNA recombination"/>
    <property type="evidence" value="ECO:0007669"/>
    <property type="project" value="UniProtKB-KW"/>
</dbReference>
<evidence type="ECO:0000256" key="1">
    <source>
        <dbReference type="ARBA" id="ARBA00023172"/>
    </source>
</evidence>
<dbReference type="SUPFAM" id="SSF56349">
    <property type="entry name" value="DNA breaking-rejoining enzymes"/>
    <property type="match status" value="1"/>
</dbReference>
<proteinExistence type="predicted"/>
<keyword evidence="1" id="KW-0233">DNA recombination</keyword>
<evidence type="ECO:0000256" key="2">
    <source>
        <dbReference type="SAM" id="SignalP"/>
    </source>
</evidence>
<accession>A0A812TTQ3</accession>
<dbReference type="Gene3D" id="1.10.443.10">
    <property type="entry name" value="Intergrase catalytic core"/>
    <property type="match status" value="1"/>
</dbReference>
<dbReference type="AlphaFoldDB" id="A0A812TTQ3"/>
<dbReference type="InterPro" id="IPR011010">
    <property type="entry name" value="DNA_brk_join_enz"/>
</dbReference>
<comment type="caution">
    <text evidence="3">The sequence shown here is derived from an EMBL/GenBank/DDBJ whole genome shotgun (WGS) entry which is preliminary data.</text>
</comment>
<dbReference type="GO" id="GO:0015074">
    <property type="term" value="P:DNA integration"/>
    <property type="evidence" value="ECO:0007669"/>
    <property type="project" value="InterPro"/>
</dbReference>
<evidence type="ECO:0000313" key="3">
    <source>
        <dbReference type="EMBL" id="CAE7541889.1"/>
    </source>
</evidence>
<dbReference type="OrthoDB" id="422842at2759"/>
<reference evidence="3" key="1">
    <citation type="submission" date="2021-02" db="EMBL/GenBank/DDBJ databases">
        <authorList>
            <person name="Dougan E. K."/>
            <person name="Rhodes N."/>
            <person name="Thang M."/>
            <person name="Chan C."/>
        </authorList>
    </citation>
    <scope>NUCLEOTIDE SEQUENCE</scope>
</reference>
<dbReference type="InterPro" id="IPR013762">
    <property type="entry name" value="Integrase-like_cat_sf"/>
</dbReference>
<evidence type="ECO:0008006" key="5">
    <source>
        <dbReference type="Google" id="ProtNLM"/>
    </source>
</evidence>
<protein>
    <recommendedName>
        <fullName evidence="5">Tyr recombinase domain-containing protein</fullName>
    </recommendedName>
</protein>
<gene>
    <name evidence="3" type="ORF">SNAT2548_LOCUS30380</name>
</gene>
<evidence type="ECO:0000313" key="4">
    <source>
        <dbReference type="Proteomes" id="UP000604046"/>
    </source>
</evidence>
<feature type="signal peptide" evidence="2">
    <location>
        <begin position="1"/>
        <end position="21"/>
    </location>
</feature>
<keyword evidence="2" id="KW-0732">Signal</keyword>